<sequence length="105" mass="11686">MEKEVVVIIKVSGSAFIPPTPIGRQDGERATSDVSRSQVCELVNILNLNNHALNSTGLSSFGVLTVRNFDLADRNLKPEKFIYIQLIRAPGRWASSPSVQWINRH</sequence>
<accession>A0A8X6RXD9</accession>
<organism evidence="1 2">
    <name type="scientific">Trichonephila clavipes</name>
    <name type="common">Golden silk orbweaver</name>
    <name type="synonym">Nephila clavipes</name>
    <dbReference type="NCBI Taxonomy" id="2585209"/>
    <lineage>
        <taxon>Eukaryota</taxon>
        <taxon>Metazoa</taxon>
        <taxon>Ecdysozoa</taxon>
        <taxon>Arthropoda</taxon>
        <taxon>Chelicerata</taxon>
        <taxon>Arachnida</taxon>
        <taxon>Araneae</taxon>
        <taxon>Araneomorphae</taxon>
        <taxon>Entelegynae</taxon>
        <taxon>Araneoidea</taxon>
        <taxon>Nephilidae</taxon>
        <taxon>Trichonephila</taxon>
    </lineage>
</organism>
<dbReference type="EMBL" id="BMAU01021233">
    <property type="protein sequence ID" value="GFY02426.1"/>
    <property type="molecule type" value="Genomic_DNA"/>
</dbReference>
<name>A0A8X6RXD9_TRICX</name>
<evidence type="ECO:0000313" key="2">
    <source>
        <dbReference type="Proteomes" id="UP000887159"/>
    </source>
</evidence>
<proteinExistence type="predicted"/>
<keyword evidence="2" id="KW-1185">Reference proteome</keyword>
<gene>
    <name evidence="1" type="ORF">TNCV_3503071</name>
</gene>
<dbReference type="Proteomes" id="UP000887159">
    <property type="component" value="Unassembled WGS sequence"/>
</dbReference>
<evidence type="ECO:0000313" key="1">
    <source>
        <dbReference type="EMBL" id="GFY02426.1"/>
    </source>
</evidence>
<protein>
    <submittedName>
        <fullName evidence="1">Uncharacterized protein</fullName>
    </submittedName>
</protein>
<reference evidence="1" key="1">
    <citation type="submission" date="2020-08" db="EMBL/GenBank/DDBJ databases">
        <title>Multicomponent nature underlies the extraordinary mechanical properties of spider dragline silk.</title>
        <authorList>
            <person name="Kono N."/>
            <person name="Nakamura H."/>
            <person name="Mori M."/>
            <person name="Yoshida Y."/>
            <person name="Ohtoshi R."/>
            <person name="Malay A.D."/>
            <person name="Moran D.A.P."/>
            <person name="Tomita M."/>
            <person name="Numata K."/>
            <person name="Arakawa K."/>
        </authorList>
    </citation>
    <scope>NUCLEOTIDE SEQUENCE</scope>
</reference>
<dbReference type="AlphaFoldDB" id="A0A8X6RXD9"/>
<comment type="caution">
    <text evidence="1">The sequence shown here is derived from an EMBL/GenBank/DDBJ whole genome shotgun (WGS) entry which is preliminary data.</text>
</comment>